<reference evidence="3" key="1">
    <citation type="submission" date="2020-10" db="EMBL/GenBank/DDBJ databases">
        <authorList>
            <person name="Gilroy R."/>
        </authorList>
    </citation>
    <scope>NUCLEOTIDE SEQUENCE</scope>
    <source>
        <strain evidence="3">B3-2255</strain>
    </source>
</reference>
<comment type="caution">
    <text evidence="3">The sequence shown here is derived from an EMBL/GenBank/DDBJ whole genome shotgun (WGS) entry which is preliminary data.</text>
</comment>
<protein>
    <submittedName>
        <fullName evidence="3">PorT family protein</fullName>
    </submittedName>
</protein>
<evidence type="ECO:0000313" key="3">
    <source>
        <dbReference type="EMBL" id="MBO8481260.1"/>
    </source>
</evidence>
<name>A0A9D9IZ49_9BACT</name>
<feature type="chain" id="PRO_5038440041" evidence="1">
    <location>
        <begin position="25"/>
        <end position="200"/>
    </location>
</feature>
<organism evidence="3 4">
    <name type="scientific">Candidatus Merdivivens faecigallinarum</name>
    <dbReference type="NCBI Taxonomy" id="2840871"/>
    <lineage>
        <taxon>Bacteria</taxon>
        <taxon>Pseudomonadati</taxon>
        <taxon>Bacteroidota</taxon>
        <taxon>Bacteroidia</taxon>
        <taxon>Bacteroidales</taxon>
        <taxon>Muribaculaceae</taxon>
        <taxon>Muribaculaceae incertae sedis</taxon>
        <taxon>Candidatus Merdivivens</taxon>
    </lineage>
</organism>
<gene>
    <name evidence="3" type="ORF">IAC87_01790</name>
</gene>
<feature type="domain" description="Outer membrane protein beta-barrel" evidence="2">
    <location>
        <begin position="28"/>
        <end position="174"/>
    </location>
</feature>
<dbReference type="InterPro" id="IPR036709">
    <property type="entry name" value="Autotransporte_beta_dom_sf"/>
</dbReference>
<sequence length="200" mass="21910">MKKFLCAIAVVSAIFIASAGNASAQIGHFGVVGGMTFSKANFDEVKNMNYTGFHAGVTYQLNLPLGFSIQPELLYQQRGTKYNDATRGAGRTAVGFIELPVNVQWGPDLVLFRPYIELSPYVGYAVMNKYTIGNTSFNGDWGGMNRWEYGIGLGVGVEIWKFQLSGKYCWSFGSNLPDGVSDMFKDAKFGGFELSLAVLF</sequence>
<dbReference type="Pfam" id="PF13568">
    <property type="entry name" value="OMP_b-brl_2"/>
    <property type="match status" value="1"/>
</dbReference>
<feature type="signal peptide" evidence="1">
    <location>
        <begin position="1"/>
        <end position="24"/>
    </location>
</feature>
<evidence type="ECO:0000259" key="2">
    <source>
        <dbReference type="Pfam" id="PF13568"/>
    </source>
</evidence>
<dbReference type="AlphaFoldDB" id="A0A9D9IZ49"/>
<accession>A0A9D9IZ49</accession>
<dbReference type="InterPro" id="IPR025665">
    <property type="entry name" value="Beta-barrel_OMP_2"/>
</dbReference>
<reference evidence="3" key="2">
    <citation type="journal article" date="2021" name="PeerJ">
        <title>Extensive microbial diversity within the chicken gut microbiome revealed by metagenomics and culture.</title>
        <authorList>
            <person name="Gilroy R."/>
            <person name="Ravi A."/>
            <person name="Getino M."/>
            <person name="Pursley I."/>
            <person name="Horton D.L."/>
            <person name="Alikhan N.F."/>
            <person name="Baker D."/>
            <person name="Gharbi K."/>
            <person name="Hall N."/>
            <person name="Watson M."/>
            <person name="Adriaenssens E.M."/>
            <person name="Foster-Nyarko E."/>
            <person name="Jarju S."/>
            <person name="Secka A."/>
            <person name="Antonio M."/>
            <person name="Oren A."/>
            <person name="Chaudhuri R.R."/>
            <person name="La Ragione R."/>
            <person name="Hildebrand F."/>
            <person name="Pallen M.J."/>
        </authorList>
    </citation>
    <scope>NUCLEOTIDE SEQUENCE</scope>
    <source>
        <strain evidence="3">B3-2255</strain>
    </source>
</reference>
<keyword evidence="1" id="KW-0732">Signal</keyword>
<proteinExistence type="predicted"/>
<dbReference type="EMBL" id="JADILY010000036">
    <property type="protein sequence ID" value="MBO8481260.1"/>
    <property type="molecule type" value="Genomic_DNA"/>
</dbReference>
<dbReference type="SUPFAM" id="SSF103515">
    <property type="entry name" value="Autotransporter"/>
    <property type="match status" value="1"/>
</dbReference>
<dbReference type="Proteomes" id="UP000823772">
    <property type="component" value="Unassembled WGS sequence"/>
</dbReference>
<evidence type="ECO:0000256" key="1">
    <source>
        <dbReference type="SAM" id="SignalP"/>
    </source>
</evidence>
<evidence type="ECO:0000313" key="4">
    <source>
        <dbReference type="Proteomes" id="UP000823772"/>
    </source>
</evidence>